<dbReference type="GO" id="GO:0045493">
    <property type="term" value="P:xylan catabolic process"/>
    <property type="evidence" value="ECO:0007669"/>
    <property type="project" value="UniProtKB-KW"/>
</dbReference>
<dbReference type="RefSeq" id="WP_146963350.1">
    <property type="nucleotide sequence ID" value="NZ_CP042467.1"/>
</dbReference>
<dbReference type="OrthoDB" id="9764953at2"/>
<dbReference type="KEGG" id="bbae:FRD01_22895"/>
<dbReference type="Gene3D" id="3.40.50.1820">
    <property type="entry name" value="alpha/beta hydrolase"/>
    <property type="match status" value="1"/>
</dbReference>
<evidence type="ECO:0000313" key="11">
    <source>
        <dbReference type="EMBL" id="QED30028.1"/>
    </source>
</evidence>
<feature type="region of interest" description="Disordered" evidence="10">
    <location>
        <begin position="21"/>
        <end position="54"/>
    </location>
</feature>
<keyword evidence="6" id="KW-0378">Hydrolase</keyword>
<dbReference type="PANTHER" id="PTHR38050:SF1">
    <property type="entry name" value="FERULOYL ESTERASE C"/>
    <property type="match status" value="1"/>
</dbReference>
<keyword evidence="12" id="KW-1185">Reference proteome</keyword>
<dbReference type="EMBL" id="CP042467">
    <property type="protein sequence ID" value="QED30028.1"/>
    <property type="molecule type" value="Genomic_DNA"/>
</dbReference>
<comment type="similarity">
    <text evidence="2">Belongs to the faeC family.</text>
</comment>
<evidence type="ECO:0000256" key="1">
    <source>
        <dbReference type="ARBA" id="ARBA00004613"/>
    </source>
</evidence>
<dbReference type="InterPro" id="IPR029058">
    <property type="entry name" value="AB_hydrolase_fold"/>
</dbReference>
<dbReference type="Proteomes" id="UP000321595">
    <property type="component" value="Chromosome"/>
</dbReference>
<keyword evidence="5" id="KW-0732">Signal</keyword>
<feature type="compositionally biased region" description="Acidic residues" evidence="10">
    <location>
        <begin position="38"/>
        <end position="52"/>
    </location>
</feature>
<evidence type="ECO:0008006" key="13">
    <source>
        <dbReference type="Google" id="ProtNLM"/>
    </source>
</evidence>
<reference evidence="11 12" key="1">
    <citation type="submission" date="2019-08" db="EMBL/GenBank/DDBJ databases">
        <authorList>
            <person name="Liang Q."/>
        </authorList>
    </citation>
    <scope>NUCLEOTIDE SEQUENCE [LARGE SCALE GENOMIC DNA]</scope>
    <source>
        <strain evidence="11 12">V1718</strain>
    </source>
</reference>
<name>A0A5B8XYI6_9DELT</name>
<evidence type="ECO:0000256" key="5">
    <source>
        <dbReference type="ARBA" id="ARBA00022729"/>
    </source>
</evidence>
<dbReference type="GO" id="GO:0030600">
    <property type="term" value="F:feruloyl esterase activity"/>
    <property type="evidence" value="ECO:0007669"/>
    <property type="project" value="InterPro"/>
</dbReference>
<evidence type="ECO:0000256" key="3">
    <source>
        <dbReference type="ARBA" id="ARBA00022525"/>
    </source>
</evidence>
<dbReference type="SUPFAM" id="SSF53474">
    <property type="entry name" value="alpha/beta-Hydrolases"/>
    <property type="match status" value="1"/>
</dbReference>
<dbReference type="AlphaFoldDB" id="A0A5B8XYI6"/>
<keyword evidence="7" id="KW-0119">Carbohydrate metabolism</keyword>
<accession>A0A5B8XYI6</accession>
<sequence>MKKWSILVLGLVACNGEIETQLEPDMPAEDTGSYVDMESTEDMSEPEADADPFDVPLDLLPDTSETRKWSRGCGLFEGLAEGEHTFELDGRTRRYIVRLPQNYVSDEGWPLVFALHGNGGSAAYWDVTSGNRNIREVLKDEAVLVIAEAIEGNWRDYNAPQDTWPDRIESELRYFDEVLEQVKLGLCIDTDEVFTMGFSGGGSFSGVLTCRRDDYRAMAVGGSVMYFEPQDCTRATPAWITIGTEELVPGREAFRDFFRDQAGCSETSTPVDPAPCVAYETCDVGTPVHYCQHAGDHVWPDIGSQAMWEFFKQFVD</sequence>
<keyword evidence="8" id="KW-0624">Polysaccharide degradation</keyword>
<evidence type="ECO:0000256" key="2">
    <source>
        <dbReference type="ARBA" id="ARBA00010278"/>
    </source>
</evidence>
<keyword evidence="3" id="KW-0964">Secreted</keyword>
<proteinExistence type="inferred from homology"/>
<protein>
    <recommendedName>
        <fullName evidence="13">Feruloyl esterase</fullName>
    </recommendedName>
</protein>
<comment type="function">
    <text evidence="9">Involved in degradation of plant cell walls. Hydrolyzes the feruloyl-arabinose ester bond in arabinoxylans, and the feruloyl-galactose ester bond in pectin. Active against paranitrophenyl-acetate, methyl ferulate and wheat arabinoxylan.</text>
</comment>
<dbReference type="GO" id="GO:0005576">
    <property type="term" value="C:extracellular region"/>
    <property type="evidence" value="ECO:0007669"/>
    <property type="project" value="UniProtKB-SubCell"/>
</dbReference>
<evidence type="ECO:0000256" key="7">
    <source>
        <dbReference type="ARBA" id="ARBA00023277"/>
    </source>
</evidence>
<comment type="subcellular location">
    <subcellularLocation>
        <location evidence="1">Secreted</location>
    </subcellularLocation>
</comment>
<dbReference type="InterPro" id="IPR043595">
    <property type="entry name" value="FaeB/C/D"/>
</dbReference>
<organism evidence="11 12">
    <name type="scientific">Microvenator marinus</name>
    <dbReference type="NCBI Taxonomy" id="2600177"/>
    <lineage>
        <taxon>Bacteria</taxon>
        <taxon>Deltaproteobacteria</taxon>
        <taxon>Bradymonadales</taxon>
        <taxon>Microvenatoraceae</taxon>
        <taxon>Microvenator</taxon>
    </lineage>
</organism>
<evidence type="ECO:0000256" key="4">
    <source>
        <dbReference type="ARBA" id="ARBA00022651"/>
    </source>
</evidence>
<evidence type="ECO:0000256" key="10">
    <source>
        <dbReference type="SAM" id="MobiDB-lite"/>
    </source>
</evidence>
<dbReference type="PANTHER" id="PTHR38050">
    <property type="match status" value="1"/>
</dbReference>
<evidence type="ECO:0000256" key="8">
    <source>
        <dbReference type="ARBA" id="ARBA00023326"/>
    </source>
</evidence>
<gene>
    <name evidence="11" type="ORF">FRD01_22895</name>
</gene>
<evidence type="ECO:0000313" key="12">
    <source>
        <dbReference type="Proteomes" id="UP000321595"/>
    </source>
</evidence>
<keyword evidence="4" id="KW-0858">Xylan degradation</keyword>
<evidence type="ECO:0000256" key="6">
    <source>
        <dbReference type="ARBA" id="ARBA00022801"/>
    </source>
</evidence>
<evidence type="ECO:0000256" key="9">
    <source>
        <dbReference type="ARBA" id="ARBA00025250"/>
    </source>
</evidence>